<accession>A0A0K9P6X4</accession>
<dbReference type="Pfam" id="PF05605">
    <property type="entry name" value="zf-Di19"/>
    <property type="match status" value="1"/>
</dbReference>
<evidence type="ECO:0000259" key="4">
    <source>
        <dbReference type="Pfam" id="PF14571"/>
    </source>
</evidence>
<name>A0A0K9P6X4_ZOSMR</name>
<evidence type="ECO:0000313" key="6">
    <source>
        <dbReference type="Proteomes" id="UP000036987"/>
    </source>
</evidence>
<reference evidence="6" key="1">
    <citation type="journal article" date="2016" name="Nature">
        <title>The genome of the seagrass Zostera marina reveals angiosperm adaptation to the sea.</title>
        <authorList>
            <person name="Olsen J.L."/>
            <person name="Rouze P."/>
            <person name="Verhelst B."/>
            <person name="Lin Y.-C."/>
            <person name="Bayer T."/>
            <person name="Collen J."/>
            <person name="Dattolo E."/>
            <person name="De Paoli E."/>
            <person name="Dittami S."/>
            <person name="Maumus F."/>
            <person name="Michel G."/>
            <person name="Kersting A."/>
            <person name="Lauritano C."/>
            <person name="Lohaus R."/>
            <person name="Toepel M."/>
            <person name="Tonon T."/>
            <person name="Vanneste K."/>
            <person name="Amirebrahimi M."/>
            <person name="Brakel J."/>
            <person name="Bostroem C."/>
            <person name="Chovatia M."/>
            <person name="Grimwood J."/>
            <person name="Jenkins J.W."/>
            <person name="Jueterbock A."/>
            <person name="Mraz A."/>
            <person name="Stam W.T."/>
            <person name="Tice H."/>
            <person name="Bornberg-Bauer E."/>
            <person name="Green P.J."/>
            <person name="Pearson G.A."/>
            <person name="Procaccini G."/>
            <person name="Duarte C.M."/>
            <person name="Schmutz J."/>
            <person name="Reusch T.B.H."/>
            <person name="Van de Peer Y."/>
        </authorList>
    </citation>
    <scope>NUCLEOTIDE SEQUENCE [LARGE SCALE GENOMIC DNA]</scope>
    <source>
        <strain evidence="6">cv. Finnish</strain>
    </source>
</reference>
<organism evidence="5 6">
    <name type="scientific">Zostera marina</name>
    <name type="common">Eelgrass</name>
    <dbReference type="NCBI Taxonomy" id="29655"/>
    <lineage>
        <taxon>Eukaryota</taxon>
        <taxon>Viridiplantae</taxon>
        <taxon>Streptophyta</taxon>
        <taxon>Embryophyta</taxon>
        <taxon>Tracheophyta</taxon>
        <taxon>Spermatophyta</taxon>
        <taxon>Magnoliopsida</taxon>
        <taxon>Liliopsida</taxon>
        <taxon>Zosteraceae</taxon>
        <taxon>Zostera</taxon>
    </lineage>
</organism>
<keyword evidence="6" id="KW-1185">Reference proteome</keyword>
<dbReference type="PANTHER" id="PTHR31875:SF23">
    <property type="entry name" value="PROTEIN DEHYDRATION-INDUCED 19 HOMOLOG 4"/>
    <property type="match status" value="1"/>
</dbReference>
<dbReference type="OrthoDB" id="6270329at2759"/>
<dbReference type="PANTHER" id="PTHR31875">
    <property type="entry name" value="PROTEIN DEHYDRATION-INDUCED 19"/>
    <property type="match status" value="1"/>
</dbReference>
<evidence type="ECO:0000313" key="5">
    <source>
        <dbReference type="EMBL" id="KMZ64776.1"/>
    </source>
</evidence>
<evidence type="ECO:0000256" key="1">
    <source>
        <dbReference type="ARBA" id="ARBA00007109"/>
    </source>
</evidence>
<evidence type="ECO:0000256" key="2">
    <source>
        <dbReference type="SAM" id="MobiDB-lite"/>
    </source>
</evidence>
<dbReference type="InterPro" id="IPR008598">
    <property type="entry name" value="Di19_Zn-bd"/>
</dbReference>
<dbReference type="EMBL" id="LFYR01001099">
    <property type="protein sequence ID" value="KMZ64776.1"/>
    <property type="molecule type" value="Genomic_DNA"/>
</dbReference>
<dbReference type="InterPro" id="IPR027935">
    <property type="entry name" value="Di19_C"/>
</dbReference>
<dbReference type="Proteomes" id="UP000036987">
    <property type="component" value="Unassembled WGS sequence"/>
</dbReference>
<dbReference type="AlphaFoldDB" id="A0A0K9P6X4"/>
<feature type="compositionally biased region" description="Polar residues" evidence="2">
    <location>
        <begin position="184"/>
        <end position="200"/>
    </location>
</feature>
<evidence type="ECO:0000259" key="3">
    <source>
        <dbReference type="Pfam" id="PF05605"/>
    </source>
</evidence>
<dbReference type="Pfam" id="PF14571">
    <property type="entry name" value="Di19_C"/>
    <property type="match status" value="1"/>
</dbReference>
<dbReference type="InterPro" id="IPR033347">
    <property type="entry name" value="Di19"/>
</dbReference>
<feature type="region of interest" description="Disordered" evidence="2">
    <location>
        <begin position="177"/>
        <end position="209"/>
    </location>
</feature>
<comment type="caution">
    <text evidence="5">The sequence shown here is derived from an EMBL/GenBank/DDBJ whole genome shotgun (WGS) entry which is preliminary data.</text>
</comment>
<gene>
    <name evidence="5" type="ORF">ZOSMA_34G00540</name>
</gene>
<protein>
    <submittedName>
        <fullName evidence="5">Uncharacterized protein</fullName>
    </submittedName>
</protein>
<proteinExistence type="inferred from homology"/>
<comment type="similarity">
    <text evidence="1">Belongs to the Di19 family.</text>
</comment>
<feature type="domain" description="Di19 C-terminal" evidence="4">
    <location>
        <begin position="122"/>
        <end position="224"/>
    </location>
</feature>
<dbReference type="OMA" id="CHHIEDE"/>
<sequence length="229" mass="25588">MAWSRVTSSSRHRHHQSGLHPSQFDMYREFEDMDFGDDDFSQAEYSCPFCADDFDAVGLCCHIDEDHPVEVKNGVCPICSSRIGTGTDFAAHITLQHGSFFRIPRKRKPGRGSLGSYSAFSLKKEPKEPHIHALFGGSTYTAAGLPPSSSIPDPLLSSFIYNPPPMDLAKDVVKPEKLDDDDNLSGQNIDKQMVESSRPSLSDKDKKEKAQRSEFFQELLWSTIFPGNL</sequence>
<feature type="domain" description="Di19 zinc-binding" evidence="3">
    <location>
        <begin position="44"/>
        <end position="98"/>
    </location>
</feature>